<protein>
    <submittedName>
        <fullName evidence="1">Uncharacterized protein</fullName>
    </submittedName>
</protein>
<keyword evidence="2" id="KW-1185">Reference proteome</keyword>
<comment type="caution">
    <text evidence="1">The sequence shown here is derived from an EMBL/GenBank/DDBJ whole genome shotgun (WGS) entry which is preliminary data.</text>
</comment>
<dbReference type="AlphaFoldDB" id="A0A6G0Y741"/>
<name>A0A6G0Y741_APHCR</name>
<evidence type="ECO:0000313" key="1">
    <source>
        <dbReference type="EMBL" id="KAF0750535.1"/>
    </source>
</evidence>
<dbReference type="EMBL" id="VUJU01005691">
    <property type="protein sequence ID" value="KAF0750535.1"/>
    <property type="molecule type" value="Genomic_DNA"/>
</dbReference>
<dbReference type="Proteomes" id="UP000478052">
    <property type="component" value="Unassembled WGS sequence"/>
</dbReference>
<sequence>MFKGLSRRGKNIYIGAELRDRLDKIVLDIGHHVGRPVTVSEFIRYSVEKYGDEVRDRLKEFLGSAEERKESGEI</sequence>
<reference evidence="1 2" key="1">
    <citation type="submission" date="2019-08" db="EMBL/GenBank/DDBJ databases">
        <title>Whole genome of Aphis craccivora.</title>
        <authorList>
            <person name="Voronova N.V."/>
            <person name="Shulinski R.S."/>
            <person name="Bandarenka Y.V."/>
            <person name="Zhorov D.G."/>
            <person name="Warner D."/>
        </authorList>
    </citation>
    <scope>NUCLEOTIDE SEQUENCE [LARGE SCALE GENOMIC DNA]</scope>
    <source>
        <strain evidence="1">180601</strain>
        <tissue evidence="1">Whole Body</tissue>
    </source>
</reference>
<proteinExistence type="predicted"/>
<organism evidence="1 2">
    <name type="scientific">Aphis craccivora</name>
    <name type="common">Cowpea aphid</name>
    <dbReference type="NCBI Taxonomy" id="307492"/>
    <lineage>
        <taxon>Eukaryota</taxon>
        <taxon>Metazoa</taxon>
        <taxon>Ecdysozoa</taxon>
        <taxon>Arthropoda</taxon>
        <taxon>Hexapoda</taxon>
        <taxon>Insecta</taxon>
        <taxon>Pterygota</taxon>
        <taxon>Neoptera</taxon>
        <taxon>Paraneoptera</taxon>
        <taxon>Hemiptera</taxon>
        <taxon>Sternorrhyncha</taxon>
        <taxon>Aphidomorpha</taxon>
        <taxon>Aphidoidea</taxon>
        <taxon>Aphididae</taxon>
        <taxon>Aphidini</taxon>
        <taxon>Aphis</taxon>
        <taxon>Aphis</taxon>
    </lineage>
</organism>
<gene>
    <name evidence="1" type="ORF">FWK35_00012096</name>
</gene>
<accession>A0A6G0Y741</accession>
<evidence type="ECO:0000313" key="2">
    <source>
        <dbReference type="Proteomes" id="UP000478052"/>
    </source>
</evidence>